<protein>
    <submittedName>
        <fullName evidence="7">IS21 family transposase</fullName>
    </submittedName>
</protein>
<dbReference type="RefSeq" id="WP_146277674.1">
    <property type="nucleotide sequence ID" value="NZ_CP042260.1"/>
</dbReference>
<evidence type="ECO:0000256" key="4">
    <source>
        <dbReference type="ARBA" id="ARBA00023172"/>
    </source>
</evidence>
<organism evidence="7 8">
    <name type="scientific">Glutamicibacter halophytocola</name>
    <dbReference type="NCBI Taxonomy" id="1933880"/>
    <lineage>
        <taxon>Bacteria</taxon>
        <taxon>Bacillati</taxon>
        <taxon>Actinomycetota</taxon>
        <taxon>Actinomycetes</taxon>
        <taxon>Micrococcales</taxon>
        <taxon>Micrococcaceae</taxon>
        <taxon>Glutamicibacter</taxon>
    </lineage>
</organism>
<dbReference type="InterPro" id="IPR001584">
    <property type="entry name" value="Integrase_cat-core"/>
</dbReference>
<keyword evidence="2" id="KW-0815">Transposition</keyword>
<evidence type="ECO:0000259" key="6">
    <source>
        <dbReference type="PROSITE" id="PS50994"/>
    </source>
</evidence>
<dbReference type="Gene3D" id="3.30.420.10">
    <property type="entry name" value="Ribonuclease H-like superfamily/Ribonuclease H"/>
    <property type="match status" value="1"/>
</dbReference>
<evidence type="ECO:0000313" key="8">
    <source>
        <dbReference type="Proteomes" id="UP000320717"/>
    </source>
</evidence>
<comment type="similarity">
    <text evidence="1">Belongs to the transposase IS21/IS408/IS1162 family.</text>
</comment>
<dbReference type="Gene3D" id="1.10.10.60">
    <property type="entry name" value="Homeodomain-like"/>
    <property type="match status" value="1"/>
</dbReference>
<dbReference type="EMBL" id="CP042260">
    <property type="protein sequence ID" value="QDY67370.1"/>
    <property type="molecule type" value="Genomic_DNA"/>
</dbReference>
<feature type="domain" description="HTH IS21-type" evidence="5">
    <location>
        <begin position="2"/>
        <end position="66"/>
    </location>
</feature>
<dbReference type="PANTHER" id="PTHR35004:SF7">
    <property type="entry name" value="INTEGRASE PROTEIN"/>
    <property type="match status" value="1"/>
</dbReference>
<gene>
    <name evidence="7" type="ORF">FQA45_14225</name>
</gene>
<dbReference type="SUPFAM" id="SSF53098">
    <property type="entry name" value="Ribonuclease H-like"/>
    <property type="match status" value="1"/>
</dbReference>
<dbReference type="NCBIfam" id="NF033546">
    <property type="entry name" value="transpos_IS21"/>
    <property type="match status" value="1"/>
</dbReference>
<evidence type="ECO:0000256" key="3">
    <source>
        <dbReference type="ARBA" id="ARBA00023125"/>
    </source>
</evidence>
<accession>A0ABX5YCF5</accession>
<dbReference type="PANTHER" id="PTHR35004">
    <property type="entry name" value="TRANSPOSASE RV3428C-RELATED"/>
    <property type="match status" value="1"/>
</dbReference>
<dbReference type="PROSITE" id="PS50531">
    <property type="entry name" value="HTH_IS21"/>
    <property type="match status" value="1"/>
</dbReference>
<evidence type="ECO:0000313" key="7">
    <source>
        <dbReference type="EMBL" id="QDY67370.1"/>
    </source>
</evidence>
<dbReference type="InterPro" id="IPR036397">
    <property type="entry name" value="RNaseH_sf"/>
</dbReference>
<evidence type="ECO:0000256" key="1">
    <source>
        <dbReference type="ARBA" id="ARBA00009277"/>
    </source>
</evidence>
<keyword evidence="4" id="KW-0233">DNA recombination</keyword>
<dbReference type="InterPro" id="IPR012337">
    <property type="entry name" value="RNaseH-like_sf"/>
</dbReference>
<dbReference type="Pfam" id="PF22483">
    <property type="entry name" value="Mu-transpos_C_2"/>
    <property type="match status" value="1"/>
</dbReference>
<evidence type="ECO:0000256" key="2">
    <source>
        <dbReference type="ARBA" id="ARBA00022578"/>
    </source>
</evidence>
<proteinExistence type="inferred from homology"/>
<dbReference type="Proteomes" id="UP000320717">
    <property type="component" value="Chromosome"/>
</dbReference>
<feature type="domain" description="Integrase catalytic" evidence="6">
    <location>
        <begin position="120"/>
        <end position="292"/>
    </location>
</feature>
<sequence length="493" mass="54847">MSVQERIRKLDSQGVSGREIARQVGLSRSTVAKYLKIDDYSPKPPSATSRTGSVIHGFESIIIAWLDEDRNAPRKQRHTAQRIFDRLTEEEGYEGTYSPVQRFVKKYRADQQSASDGFLELQWPPGSVQVDFGQADALIAGHRQTLHMLVVTFPFSNMRFVRAYRGETAECVCHGLRSIFDEVGGAPTLMIFDNATGVGRRVRKKITETKLFEAFKNHYRSQSRFCNPESGHEKGNVENAVGFLRRNIMVPIPAATSVEQLNELLAVRAAKFASKPHWKKRESSQVLFAQDQEALLALPSVQFDPVQYEVRKANKYGHVQVAQNTYAAGPSFATRQVSVGLRHETIELLDEQGKIIRCFPRVFGYHPETISEPSVVLGALARKPGAWSNSPIRAQFADPLKDWIDTADTADRRQFFTALDEASQAAGFLTALDAAEQLVVDGADPSNPSLGMLARRISQGSQFESGIVDLEVYDRLFTVPGQQQTTVEGSPAA</sequence>
<dbReference type="InterPro" id="IPR009057">
    <property type="entry name" value="Homeodomain-like_sf"/>
</dbReference>
<dbReference type="InterPro" id="IPR054353">
    <property type="entry name" value="IstA-like_C"/>
</dbReference>
<keyword evidence="8" id="KW-1185">Reference proteome</keyword>
<dbReference type="InterPro" id="IPR017894">
    <property type="entry name" value="HTH_IS21_transposase_type"/>
</dbReference>
<dbReference type="PROSITE" id="PS50994">
    <property type="entry name" value="INTEGRASE"/>
    <property type="match status" value="1"/>
</dbReference>
<keyword evidence="3" id="KW-0238">DNA-binding</keyword>
<evidence type="ECO:0000259" key="5">
    <source>
        <dbReference type="PROSITE" id="PS50531"/>
    </source>
</evidence>
<name>A0ABX5YCF5_9MICC</name>
<dbReference type="SUPFAM" id="SSF46689">
    <property type="entry name" value="Homeodomain-like"/>
    <property type="match status" value="1"/>
</dbReference>
<reference evidence="7 8" key="1">
    <citation type="submission" date="2019-07" db="EMBL/GenBank/DDBJ databases">
        <title>Complete Genome Sequence of drought tolerant Plant Growth-Promoting Rhizobacterium Glutamicibacter halophytocola DR408.</title>
        <authorList>
            <person name="Nishu S.D."/>
            <person name="Lee T.K."/>
        </authorList>
    </citation>
    <scope>NUCLEOTIDE SEQUENCE [LARGE SCALE GENOMIC DNA]</scope>
    <source>
        <strain evidence="7 8">DR408</strain>
    </source>
</reference>